<evidence type="ECO:0000313" key="6">
    <source>
        <dbReference type="EMBL" id="ADN02544.1"/>
    </source>
</evidence>
<name>E0RN75_WINT6</name>
<dbReference type="PIRSF" id="PIRSF000103">
    <property type="entry name" value="HIBADH"/>
    <property type="match status" value="1"/>
</dbReference>
<keyword evidence="1 6" id="KW-0560">Oxidoreductase</keyword>
<dbReference type="InterPro" id="IPR006115">
    <property type="entry name" value="6PGDH_NADP-bd"/>
</dbReference>
<dbReference type="Pfam" id="PF14833">
    <property type="entry name" value="NAD_binding_11"/>
    <property type="match status" value="1"/>
</dbReference>
<protein>
    <submittedName>
        <fullName evidence="6">Putative 3-hydroxyisobutyrate dehydrogenase</fullName>
        <ecNumber evidence="6">1.1.1.31</ecNumber>
    </submittedName>
</protein>
<keyword evidence="2" id="KW-0520">NAD</keyword>
<dbReference type="Pfam" id="PF03446">
    <property type="entry name" value="NAD_binding_2"/>
    <property type="match status" value="1"/>
</dbReference>
<dbReference type="InterPro" id="IPR036291">
    <property type="entry name" value="NAD(P)-bd_dom_sf"/>
</dbReference>
<accession>E0RN75</accession>
<dbReference type="EC" id="1.1.1.31" evidence="6"/>
<dbReference type="InterPro" id="IPR015815">
    <property type="entry name" value="HIBADH-related"/>
</dbReference>
<proteinExistence type="predicted"/>
<dbReference type="GO" id="GO:0050661">
    <property type="term" value="F:NADP binding"/>
    <property type="evidence" value="ECO:0007669"/>
    <property type="project" value="InterPro"/>
</dbReference>
<reference key="1">
    <citation type="submission" date="2009-08" db="EMBL/GenBank/DDBJ databases">
        <title>The genome sequence of Spirochaeta thermophila DSM6192.</title>
        <authorList>
            <person name="Angelov A."/>
            <person name="Mientus M."/>
            <person name="Wittenberg S."/>
            <person name="Lehmann R."/>
            <person name="Liesegang H."/>
            <person name="Daniel R."/>
            <person name="Liebl W."/>
        </authorList>
    </citation>
    <scope>NUCLEOTIDE SEQUENCE</scope>
    <source>
        <strain>DSM 6192</strain>
    </source>
</reference>
<sequence>MKIGFIGLGSLGSAIAGRLASCGHELLVWNRTREKAEASGFPVADSPADLVSRSEVVCLCLFDSTAVRDVLSGEDGICSVDLSGKVVVDFTTNHYKEVTSFYDLCRARGGEYLESPVLGSGVPASKGELTVVVSGKEDAFKRVEAPLLSCIGRHIFYLGEPGLASKMKVVNNLTLGVFMAAIAEALAVGEAAGISRQTVLDILSVGGGESLVLRAKKDRLVKEDFSTHFSNALIYKDLHCLEDLAYELKKSVPTAAAAKELFAQTFTRGCAHEDFSSVWKVVR</sequence>
<dbReference type="InterPro" id="IPR013328">
    <property type="entry name" value="6PGD_dom2"/>
</dbReference>
<dbReference type="HOGENOM" id="CLU_035117_0_6_12"/>
<reference evidence="6 7" key="2">
    <citation type="journal article" date="2010" name="J. Bacteriol.">
        <title>Genome sequence of the polysaccharide-degrading, thermophilic anaerobe Spirochaeta thermophila DSM 6192.</title>
        <authorList>
            <person name="Angelov A."/>
            <person name="Liebl S."/>
            <person name="Ballschmiter M."/>
            <person name="Bomeke M."/>
            <person name="Lehmann R."/>
            <person name="Liesegang H."/>
            <person name="Daniel R."/>
            <person name="Liebl W."/>
        </authorList>
    </citation>
    <scope>NUCLEOTIDE SEQUENCE [LARGE SCALE GENOMIC DNA]</scope>
    <source>
        <strain evidence="7">ATCC 49972 / DSM 6192 / RI 19.B1</strain>
    </source>
</reference>
<evidence type="ECO:0000256" key="1">
    <source>
        <dbReference type="ARBA" id="ARBA00023002"/>
    </source>
</evidence>
<dbReference type="PANTHER" id="PTHR43580">
    <property type="entry name" value="OXIDOREDUCTASE GLYR1-RELATED"/>
    <property type="match status" value="1"/>
</dbReference>
<dbReference type="GO" id="GO:0008442">
    <property type="term" value="F:3-hydroxyisobutyrate dehydrogenase activity"/>
    <property type="evidence" value="ECO:0007669"/>
    <property type="project" value="UniProtKB-EC"/>
</dbReference>
<evidence type="ECO:0000313" key="7">
    <source>
        <dbReference type="Proteomes" id="UP000001296"/>
    </source>
</evidence>
<evidence type="ECO:0000256" key="3">
    <source>
        <dbReference type="PIRSR" id="PIRSR000103-1"/>
    </source>
</evidence>
<evidence type="ECO:0000256" key="2">
    <source>
        <dbReference type="ARBA" id="ARBA00023027"/>
    </source>
</evidence>
<dbReference type="EMBL" id="CP001698">
    <property type="protein sequence ID" value="ADN02544.1"/>
    <property type="molecule type" value="Genomic_DNA"/>
</dbReference>
<dbReference type="Gene3D" id="1.10.1040.10">
    <property type="entry name" value="N-(1-d-carboxylethyl)-l-norvaline Dehydrogenase, domain 2"/>
    <property type="match status" value="1"/>
</dbReference>
<dbReference type="KEGG" id="sta:STHERM_c16040"/>
<dbReference type="InterPro" id="IPR051265">
    <property type="entry name" value="HIBADH-related_NP60_sf"/>
</dbReference>
<gene>
    <name evidence="6" type="ordered locus">STHERM_c16040</name>
</gene>
<dbReference type="AlphaFoldDB" id="E0RN75"/>
<dbReference type="SUPFAM" id="SSF48179">
    <property type="entry name" value="6-phosphogluconate dehydrogenase C-terminal domain-like"/>
    <property type="match status" value="1"/>
</dbReference>
<organism evidence="6 7">
    <name type="scientific">Winmispira thermophila (strain ATCC 49972 / DSM 6192 / RI 19.B1)</name>
    <name type="common">Spirochaeta thermophila</name>
    <dbReference type="NCBI Taxonomy" id="665571"/>
    <lineage>
        <taxon>Bacteria</taxon>
        <taxon>Pseudomonadati</taxon>
        <taxon>Spirochaetota</taxon>
        <taxon>Spirochaetia</taxon>
        <taxon>Winmispirales</taxon>
        <taxon>Winmispiraceae</taxon>
        <taxon>Winmispira</taxon>
    </lineage>
</organism>
<dbReference type="GO" id="GO:0051287">
    <property type="term" value="F:NAD binding"/>
    <property type="evidence" value="ECO:0007669"/>
    <property type="project" value="InterPro"/>
</dbReference>
<feature type="domain" description="3-hydroxyisobutyrate dehydrogenase-like NAD-binding" evidence="5">
    <location>
        <begin position="162"/>
        <end position="281"/>
    </location>
</feature>
<dbReference type="Gene3D" id="3.40.50.720">
    <property type="entry name" value="NAD(P)-binding Rossmann-like Domain"/>
    <property type="match status" value="1"/>
</dbReference>
<feature type="domain" description="6-phosphogluconate dehydrogenase NADP-binding" evidence="4">
    <location>
        <begin position="2"/>
        <end position="159"/>
    </location>
</feature>
<feature type="active site" evidence="3">
    <location>
        <position position="168"/>
    </location>
</feature>
<evidence type="ECO:0000259" key="4">
    <source>
        <dbReference type="Pfam" id="PF03446"/>
    </source>
</evidence>
<dbReference type="eggNOG" id="COG2084">
    <property type="taxonomic scope" value="Bacteria"/>
</dbReference>
<dbReference type="RefSeq" id="WP_013314383.1">
    <property type="nucleotide sequence ID" value="NC_014484.1"/>
</dbReference>
<dbReference type="InterPro" id="IPR008927">
    <property type="entry name" value="6-PGluconate_DH-like_C_sf"/>
</dbReference>
<dbReference type="PANTHER" id="PTHR43580:SF2">
    <property type="entry name" value="CYTOKINE-LIKE NUCLEAR FACTOR N-PAC"/>
    <property type="match status" value="1"/>
</dbReference>
<dbReference type="PaxDb" id="665571-STHERM_c16040"/>
<dbReference type="InterPro" id="IPR029154">
    <property type="entry name" value="HIBADH-like_NADP-bd"/>
</dbReference>
<dbReference type="SUPFAM" id="SSF51735">
    <property type="entry name" value="NAD(P)-binding Rossmann-fold domains"/>
    <property type="match status" value="1"/>
</dbReference>
<dbReference type="Proteomes" id="UP000001296">
    <property type="component" value="Chromosome"/>
</dbReference>
<evidence type="ECO:0000259" key="5">
    <source>
        <dbReference type="Pfam" id="PF14833"/>
    </source>
</evidence>